<dbReference type="InterPro" id="IPR014710">
    <property type="entry name" value="RmlC-like_jellyroll"/>
</dbReference>
<protein>
    <submittedName>
        <fullName evidence="2">WxcM-like domain-containing protein</fullName>
    </submittedName>
</protein>
<keyword evidence="3" id="KW-1185">Reference proteome</keyword>
<feature type="domain" description="Sugar 3,4-ketoisomerase QdtA cupin" evidence="1">
    <location>
        <begin position="6"/>
        <end position="131"/>
    </location>
</feature>
<dbReference type="CDD" id="cd20292">
    <property type="entry name" value="cupin_QdtA-like"/>
    <property type="match status" value="1"/>
</dbReference>
<evidence type="ECO:0000313" key="3">
    <source>
        <dbReference type="Proteomes" id="UP000722625"/>
    </source>
</evidence>
<dbReference type="Pfam" id="PF05523">
    <property type="entry name" value="FdtA"/>
    <property type="match status" value="1"/>
</dbReference>
<accession>A0ABS5P955</accession>
<name>A0ABS5P955_9FLAO</name>
<dbReference type="InterPro" id="IPR008894">
    <property type="entry name" value="QdtA_cupin_dom"/>
</dbReference>
<evidence type="ECO:0000313" key="2">
    <source>
        <dbReference type="EMBL" id="MBS7230814.1"/>
    </source>
</evidence>
<comment type="caution">
    <text evidence="2">The sequence shown here is derived from an EMBL/GenBank/DDBJ whole genome shotgun (WGS) entry which is preliminary data.</text>
</comment>
<dbReference type="Proteomes" id="UP000722625">
    <property type="component" value="Unassembled WGS sequence"/>
</dbReference>
<dbReference type="InterPro" id="IPR011051">
    <property type="entry name" value="RmlC_Cupin_sf"/>
</dbReference>
<sequence length="135" mass="15260">MITNADIQLIEIPKIEDRRGNLSVIEGTTIPFASKRVYYLYDVPSGSKRGGHAHKKQKEFLIALSGSFDVILKDGKSSQTVTLNKPNFGLLIVEGIWRELQNFSSGAVCLVLASDEFDEEDYIREYKNFRLFKNG</sequence>
<dbReference type="RefSeq" id="WP_213296952.1">
    <property type="nucleotide sequence ID" value="NZ_JAGYVZ010000005.1"/>
</dbReference>
<dbReference type="EMBL" id="JAGYVZ010000005">
    <property type="protein sequence ID" value="MBS7230814.1"/>
    <property type="molecule type" value="Genomic_DNA"/>
</dbReference>
<proteinExistence type="predicted"/>
<organism evidence="2 3">
    <name type="scientific">Flavobacterium psychroterrae</name>
    <dbReference type="NCBI Taxonomy" id="2133767"/>
    <lineage>
        <taxon>Bacteria</taxon>
        <taxon>Pseudomonadati</taxon>
        <taxon>Bacteroidota</taxon>
        <taxon>Flavobacteriia</taxon>
        <taxon>Flavobacteriales</taxon>
        <taxon>Flavobacteriaceae</taxon>
        <taxon>Flavobacterium</taxon>
    </lineage>
</organism>
<dbReference type="SUPFAM" id="SSF51182">
    <property type="entry name" value="RmlC-like cupins"/>
    <property type="match status" value="1"/>
</dbReference>
<gene>
    <name evidence="2" type="ORF">KHA90_07240</name>
</gene>
<dbReference type="Gene3D" id="2.60.120.10">
    <property type="entry name" value="Jelly Rolls"/>
    <property type="match status" value="1"/>
</dbReference>
<reference evidence="2 3" key="1">
    <citation type="journal article" date="2018" name="Int. J. Syst. Evol. Microbiol.">
        <title>Flavobacterium chryseum sp. nov. and Flavobacterium psychroterrae sp. nov., novel environmental bacteria isolated from Antarctica.</title>
        <authorList>
            <person name="Kralova S."/>
            <person name="Svec P."/>
            <person name="Busse H.J."/>
            <person name="Stankova E."/>
            <person name="Vaczi P."/>
            <person name="Sedlacek I."/>
        </authorList>
    </citation>
    <scope>NUCLEOTIDE SEQUENCE [LARGE SCALE GENOMIC DNA]</scope>
    <source>
        <strain evidence="2 3">CCM 8827</strain>
    </source>
</reference>
<evidence type="ECO:0000259" key="1">
    <source>
        <dbReference type="Pfam" id="PF05523"/>
    </source>
</evidence>